<dbReference type="Gene3D" id="1.10.260.40">
    <property type="entry name" value="lambda repressor-like DNA-binding domains"/>
    <property type="match status" value="1"/>
</dbReference>
<organism evidence="3 4">
    <name type="scientific">Mycolicibacterium lutetiense</name>
    <dbReference type="NCBI Taxonomy" id="1641992"/>
    <lineage>
        <taxon>Bacteria</taxon>
        <taxon>Bacillati</taxon>
        <taxon>Actinomycetota</taxon>
        <taxon>Actinomycetes</taxon>
        <taxon>Mycobacteriales</taxon>
        <taxon>Mycobacteriaceae</taxon>
        <taxon>Mycolicibacterium</taxon>
    </lineage>
</organism>
<feature type="compositionally biased region" description="Basic residues" evidence="1">
    <location>
        <begin position="149"/>
        <end position="167"/>
    </location>
</feature>
<dbReference type="EMBL" id="JAGIOP010000002">
    <property type="protein sequence ID" value="MBP2451957.1"/>
    <property type="molecule type" value="Genomic_DNA"/>
</dbReference>
<dbReference type="InterPro" id="IPR001387">
    <property type="entry name" value="Cro/C1-type_HTH"/>
</dbReference>
<evidence type="ECO:0000313" key="3">
    <source>
        <dbReference type="EMBL" id="MBP2451957.1"/>
    </source>
</evidence>
<dbReference type="Proteomes" id="UP000694460">
    <property type="component" value="Unassembled WGS sequence"/>
</dbReference>
<feature type="region of interest" description="Disordered" evidence="1">
    <location>
        <begin position="91"/>
        <end position="167"/>
    </location>
</feature>
<name>A0ABS4ZR23_9MYCO</name>
<dbReference type="InterPro" id="IPR010982">
    <property type="entry name" value="Lambda_DNA-bd_dom_sf"/>
</dbReference>
<feature type="domain" description="HTH cro/C1-type" evidence="2">
    <location>
        <begin position="20"/>
        <end position="73"/>
    </location>
</feature>
<reference evidence="3 4" key="1">
    <citation type="submission" date="2021-03" db="EMBL/GenBank/DDBJ databases">
        <title>Sequencing the genomes of 1000 actinobacteria strains.</title>
        <authorList>
            <person name="Klenk H.-P."/>
        </authorList>
    </citation>
    <scope>NUCLEOTIDE SEQUENCE [LARGE SCALE GENOMIC DNA]</scope>
    <source>
        <strain evidence="3 4">DSM 46713</strain>
    </source>
</reference>
<comment type="caution">
    <text evidence="3">The sequence shown here is derived from an EMBL/GenBank/DDBJ whole genome shotgun (WGS) entry which is preliminary data.</text>
</comment>
<evidence type="ECO:0000256" key="1">
    <source>
        <dbReference type="SAM" id="MobiDB-lite"/>
    </source>
</evidence>
<dbReference type="PROSITE" id="PS50943">
    <property type="entry name" value="HTH_CROC1"/>
    <property type="match status" value="1"/>
</dbReference>
<dbReference type="SUPFAM" id="SSF47413">
    <property type="entry name" value="lambda repressor-like DNA-binding domains"/>
    <property type="match status" value="1"/>
</dbReference>
<protein>
    <submittedName>
        <fullName evidence="3">Transcriptional regulator with XRE-family HTH domain</fullName>
    </submittedName>
</protein>
<gene>
    <name evidence="3" type="ORF">JOF57_001870</name>
</gene>
<dbReference type="SMART" id="SM00530">
    <property type="entry name" value="HTH_XRE"/>
    <property type="match status" value="1"/>
</dbReference>
<accession>A0ABS4ZR23</accession>
<proteinExistence type="predicted"/>
<dbReference type="CDD" id="cd00093">
    <property type="entry name" value="HTH_XRE"/>
    <property type="match status" value="1"/>
</dbReference>
<sequence>MPIHPQRTYDLTDEAVGAVLRQARAAVGMDLDAGAEASNVNRAVLSRIEIGDRPCRVPELDALSRAYDIPSHIMMQAISGDERAMARVRRARRLAPESVPANTSPRSAKKAPTKKVAAPAVKKSAPVKVAKAPAKKAAVTAKKSTPAKAPRKAVAKKTTRRAPSRDR</sequence>
<evidence type="ECO:0000259" key="2">
    <source>
        <dbReference type="PROSITE" id="PS50943"/>
    </source>
</evidence>
<keyword evidence="4" id="KW-1185">Reference proteome</keyword>
<feature type="compositionally biased region" description="Low complexity" evidence="1">
    <location>
        <begin position="114"/>
        <end position="148"/>
    </location>
</feature>
<evidence type="ECO:0000313" key="4">
    <source>
        <dbReference type="Proteomes" id="UP000694460"/>
    </source>
</evidence>
<dbReference type="RefSeq" id="WP_307869987.1">
    <property type="nucleotide sequence ID" value="NZ_JAGIOP010000002.1"/>
</dbReference>
<dbReference type="Pfam" id="PF13560">
    <property type="entry name" value="HTH_31"/>
    <property type="match status" value="1"/>
</dbReference>